<proteinExistence type="predicted"/>
<gene>
    <name evidence="3" type="ORF">S06H3_07908</name>
</gene>
<evidence type="ECO:0000259" key="1">
    <source>
        <dbReference type="Pfam" id="PF08401"/>
    </source>
</evidence>
<name>X1LFA5_9ZZZZ</name>
<evidence type="ECO:0000259" key="2">
    <source>
        <dbReference type="Pfam" id="PF13240"/>
    </source>
</evidence>
<dbReference type="GO" id="GO:0003697">
    <property type="term" value="F:single-stranded DNA binding"/>
    <property type="evidence" value="ECO:0007669"/>
    <property type="project" value="InterPro"/>
</dbReference>
<feature type="domain" description="N-terminal" evidence="1">
    <location>
        <begin position="68"/>
        <end position="140"/>
    </location>
</feature>
<dbReference type="AlphaFoldDB" id="X1LFA5"/>
<feature type="non-terminal residue" evidence="3">
    <location>
        <position position="239"/>
    </location>
</feature>
<dbReference type="Pfam" id="PF08401">
    <property type="entry name" value="ArdcN"/>
    <property type="match status" value="1"/>
</dbReference>
<evidence type="ECO:0000313" key="3">
    <source>
        <dbReference type="EMBL" id="GAI01075.1"/>
    </source>
</evidence>
<reference evidence="3" key="1">
    <citation type="journal article" date="2014" name="Front. Microbiol.">
        <title>High frequency of phylogenetically diverse reductive dehalogenase-homologous genes in deep subseafloor sedimentary metagenomes.</title>
        <authorList>
            <person name="Kawai M."/>
            <person name="Futagami T."/>
            <person name="Toyoda A."/>
            <person name="Takaki Y."/>
            <person name="Nishi S."/>
            <person name="Hori S."/>
            <person name="Arai W."/>
            <person name="Tsubouchi T."/>
            <person name="Morono Y."/>
            <person name="Uchiyama I."/>
            <person name="Ito T."/>
            <person name="Fujiyama A."/>
            <person name="Inagaki F."/>
            <person name="Takami H."/>
        </authorList>
    </citation>
    <scope>NUCLEOTIDE SEQUENCE</scope>
    <source>
        <strain evidence="3">Expedition CK06-06</strain>
    </source>
</reference>
<dbReference type="Pfam" id="PF13240">
    <property type="entry name" value="Zn_Ribbon_1"/>
    <property type="match status" value="1"/>
</dbReference>
<protein>
    <submittedName>
        <fullName evidence="3">Uncharacterized protein</fullName>
    </submittedName>
</protein>
<sequence>MSKEPLYPHVPKGREPLYPHQAKSFLQTDAEPVPPRYSHLVDWLDSPPPNPTLLSATEVIEGERKVEVLLKKLESGVETIHQSENFRLFLTTLSKFRDYSFGNQILIMLQKPDATRVAGFVMWKDLGRWVKRGEAGIAILAPVLPPRPTCPCGARIPKGARFCPECGAGVEIEPEVTEPRYFRIVHVFDIAQTEGKPLPEFDVPVLTGEANEELFAKDMALMQREGVTVSFEPQPHLDP</sequence>
<accession>X1LFA5</accession>
<dbReference type="InterPro" id="IPR013610">
    <property type="entry name" value="ArdC_N"/>
</dbReference>
<organism evidence="3">
    <name type="scientific">marine sediment metagenome</name>
    <dbReference type="NCBI Taxonomy" id="412755"/>
    <lineage>
        <taxon>unclassified sequences</taxon>
        <taxon>metagenomes</taxon>
        <taxon>ecological metagenomes</taxon>
    </lineage>
</organism>
<dbReference type="InterPro" id="IPR026870">
    <property type="entry name" value="Zinc_ribbon_dom"/>
</dbReference>
<dbReference type="EMBL" id="BARV01003264">
    <property type="protein sequence ID" value="GAI01075.1"/>
    <property type="molecule type" value="Genomic_DNA"/>
</dbReference>
<comment type="caution">
    <text evidence="3">The sequence shown here is derived from an EMBL/GenBank/DDBJ whole genome shotgun (WGS) entry which is preliminary data.</text>
</comment>
<feature type="domain" description="Zinc-ribbon" evidence="2">
    <location>
        <begin position="152"/>
        <end position="169"/>
    </location>
</feature>